<evidence type="ECO:0000313" key="9">
    <source>
        <dbReference type="Proteomes" id="UP000824120"/>
    </source>
</evidence>
<dbReference type="InterPro" id="IPR006564">
    <property type="entry name" value="Znf_PMZ"/>
</dbReference>
<comment type="caution">
    <text evidence="8">The sequence shown here is derived from an EMBL/GenBank/DDBJ whole genome shotgun (WGS) entry which is preliminary data.</text>
</comment>
<protein>
    <recommendedName>
        <fullName evidence="10">SWIM-type domain-containing protein</fullName>
    </recommendedName>
</protein>
<dbReference type="InterPro" id="IPR007527">
    <property type="entry name" value="Znf_SWIM"/>
</dbReference>
<evidence type="ECO:0000259" key="6">
    <source>
        <dbReference type="PROSITE" id="PS50158"/>
    </source>
</evidence>
<name>A0A9J5YAG6_SOLCO</name>
<evidence type="ECO:0008006" key="10">
    <source>
        <dbReference type="Google" id="ProtNLM"/>
    </source>
</evidence>
<evidence type="ECO:0000256" key="2">
    <source>
        <dbReference type="ARBA" id="ARBA00022771"/>
    </source>
</evidence>
<dbReference type="PROSITE" id="PS50158">
    <property type="entry name" value="ZF_CCHC"/>
    <property type="match status" value="1"/>
</dbReference>
<keyword evidence="1" id="KW-0479">Metal-binding</keyword>
<dbReference type="Pfam" id="PF04434">
    <property type="entry name" value="SWIM"/>
    <property type="match status" value="1"/>
</dbReference>
<dbReference type="EMBL" id="JACXVP010000007">
    <property type="protein sequence ID" value="KAG5595958.1"/>
    <property type="molecule type" value="Genomic_DNA"/>
</dbReference>
<accession>A0A9J5YAG6</accession>
<dbReference type="GO" id="GO:0008270">
    <property type="term" value="F:zinc ion binding"/>
    <property type="evidence" value="ECO:0007669"/>
    <property type="project" value="UniProtKB-KW"/>
</dbReference>
<feature type="domain" description="SWIM-type" evidence="7">
    <location>
        <begin position="1"/>
        <end position="25"/>
    </location>
</feature>
<dbReference type="AlphaFoldDB" id="A0A9J5YAG6"/>
<evidence type="ECO:0000259" key="7">
    <source>
        <dbReference type="PROSITE" id="PS50966"/>
    </source>
</evidence>
<dbReference type="SUPFAM" id="SSF57756">
    <property type="entry name" value="Retrovirus zinc finger-like domains"/>
    <property type="match status" value="1"/>
</dbReference>
<dbReference type="InterPro" id="IPR001878">
    <property type="entry name" value="Znf_CCHC"/>
</dbReference>
<gene>
    <name evidence="8" type="ORF">H5410_037190</name>
</gene>
<dbReference type="OrthoDB" id="1299713at2759"/>
<keyword evidence="3" id="KW-0862">Zinc</keyword>
<dbReference type="SMART" id="SM00575">
    <property type="entry name" value="ZnF_PMZ"/>
    <property type="match status" value="1"/>
</dbReference>
<dbReference type="Proteomes" id="UP000824120">
    <property type="component" value="Chromosome 7"/>
</dbReference>
<feature type="domain" description="CCHC-type" evidence="6">
    <location>
        <begin position="102"/>
        <end position="117"/>
    </location>
</feature>
<keyword evidence="9" id="KW-1185">Reference proteome</keyword>
<evidence type="ECO:0000313" key="8">
    <source>
        <dbReference type="EMBL" id="KAG5595958.1"/>
    </source>
</evidence>
<evidence type="ECO:0000256" key="3">
    <source>
        <dbReference type="ARBA" id="ARBA00022833"/>
    </source>
</evidence>
<feature type="compositionally biased region" description="Basic and acidic residues" evidence="5">
    <location>
        <begin position="82"/>
        <end position="94"/>
    </location>
</feature>
<keyword evidence="2 4" id="KW-0863">Zinc-finger</keyword>
<evidence type="ECO:0000256" key="1">
    <source>
        <dbReference type="ARBA" id="ARBA00022723"/>
    </source>
</evidence>
<reference evidence="8 9" key="1">
    <citation type="submission" date="2020-09" db="EMBL/GenBank/DDBJ databases">
        <title>De no assembly of potato wild relative species, Solanum commersonii.</title>
        <authorList>
            <person name="Cho K."/>
        </authorList>
    </citation>
    <scope>NUCLEOTIDE SEQUENCE [LARGE SCALE GENOMIC DNA]</scope>
    <source>
        <strain evidence="8">LZ3.2</strain>
        <tissue evidence="8">Leaf</tissue>
    </source>
</reference>
<organism evidence="8 9">
    <name type="scientific">Solanum commersonii</name>
    <name type="common">Commerson's wild potato</name>
    <name type="synonym">Commerson's nightshade</name>
    <dbReference type="NCBI Taxonomy" id="4109"/>
    <lineage>
        <taxon>Eukaryota</taxon>
        <taxon>Viridiplantae</taxon>
        <taxon>Streptophyta</taxon>
        <taxon>Embryophyta</taxon>
        <taxon>Tracheophyta</taxon>
        <taxon>Spermatophyta</taxon>
        <taxon>Magnoliopsida</taxon>
        <taxon>eudicotyledons</taxon>
        <taxon>Gunneridae</taxon>
        <taxon>Pentapetalae</taxon>
        <taxon>asterids</taxon>
        <taxon>lamiids</taxon>
        <taxon>Solanales</taxon>
        <taxon>Solanaceae</taxon>
        <taxon>Solanoideae</taxon>
        <taxon>Solaneae</taxon>
        <taxon>Solanum</taxon>
    </lineage>
</organism>
<evidence type="ECO:0000256" key="4">
    <source>
        <dbReference type="PROSITE-ProRule" id="PRU00047"/>
    </source>
</evidence>
<dbReference type="PROSITE" id="PS50966">
    <property type="entry name" value="ZF_SWIM"/>
    <property type="match status" value="1"/>
</dbReference>
<proteinExistence type="predicted"/>
<dbReference type="InterPro" id="IPR036875">
    <property type="entry name" value="Znf_CCHC_sf"/>
</dbReference>
<sequence length="122" mass="13983">MCSCDRFQHDEIPCCHAIAAIRYRNKHRDDYCSAYYSNKNYPDTYAISIEPLPCESTWDVPPHVLEEVMLPLTARKQPGRPPKNDRKKGFTEGKGKKRKVTCSECGLSGHNKKTCPKKSHEN</sequence>
<evidence type="ECO:0000256" key="5">
    <source>
        <dbReference type="SAM" id="MobiDB-lite"/>
    </source>
</evidence>
<dbReference type="GO" id="GO:0003676">
    <property type="term" value="F:nucleic acid binding"/>
    <property type="evidence" value="ECO:0007669"/>
    <property type="project" value="InterPro"/>
</dbReference>
<feature type="region of interest" description="Disordered" evidence="5">
    <location>
        <begin position="72"/>
        <end position="99"/>
    </location>
</feature>